<comment type="caution">
    <text evidence="3">The sequence shown here is derived from an EMBL/GenBank/DDBJ whole genome shotgun (WGS) entry which is preliminary data.</text>
</comment>
<organism evidence="3 4">
    <name type="scientific">Cyclospora cayetanensis</name>
    <dbReference type="NCBI Taxonomy" id="88456"/>
    <lineage>
        <taxon>Eukaryota</taxon>
        <taxon>Sar</taxon>
        <taxon>Alveolata</taxon>
        <taxon>Apicomplexa</taxon>
        <taxon>Conoidasida</taxon>
        <taxon>Coccidia</taxon>
        <taxon>Eucoccidiorida</taxon>
        <taxon>Eimeriorina</taxon>
        <taxon>Eimeriidae</taxon>
        <taxon>Cyclospora</taxon>
    </lineage>
</organism>
<evidence type="ECO:0000313" key="3">
    <source>
        <dbReference type="EMBL" id="OEH79823.1"/>
    </source>
</evidence>
<evidence type="ECO:0008006" key="5">
    <source>
        <dbReference type="Google" id="ProtNLM"/>
    </source>
</evidence>
<accession>A0A1D3D8T8</accession>
<feature type="region of interest" description="Disordered" evidence="1">
    <location>
        <begin position="86"/>
        <end position="128"/>
    </location>
</feature>
<evidence type="ECO:0000256" key="1">
    <source>
        <dbReference type="SAM" id="MobiDB-lite"/>
    </source>
</evidence>
<feature type="chain" id="PRO_5008914249" description="Secreted protein" evidence="2">
    <location>
        <begin position="34"/>
        <end position="128"/>
    </location>
</feature>
<keyword evidence="4" id="KW-1185">Reference proteome</keyword>
<dbReference type="InParanoid" id="A0A1D3D8T8"/>
<reference evidence="3 4" key="1">
    <citation type="journal article" date="2016" name="BMC Genomics">
        <title>Comparative genomics reveals Cyclospora cayetanensis possesses coccidia-like metabolism and invasion components but unique surface antigens.</title>
        <authorList>
            <person name="Liu S."/>
            <person name="Wang L."/>
            <person name="Zheng H."/>
            <person name="Xu Z."/>
            <person name="Roellig D.M."/>
            <person name="Li N."/>
            <person name="Frace M.A."/>
            <person name="Tang K."/>
            <person name="Arrowood M.J."/>
            <person name="Moss D.M."/>
            <person name="Zhang L."/>
            <person name="Feng Y."/>
            <person name="Xiao L."/>
        </authorList>
    </citation>
    <scope>NUCLEOTIDE SEQUENCE [LARGE SCALE GENOMIC DNA]</scope>
    <source>
        <strain evidence="3 4">CHN_HEN01</strain>
    </source>
</reference>
<proteinExistence type="predicted"/>
<feature type="signal peptide" evidence="2">
    <location>
        <begin position="1"/>
        <end position="33"/>
    </location>
</feature>
<dbReference type="VEuPathDB" id="ToxoDB:cyc_02440"/>
<dbReference type="AlphaFoldDB" id="A0A1D3D8T8"/>
<protein>
    <recommendedName>
        <fullName evidence="5">Secreted protein</fullName>
    </recommendedName>
</protein>
<dbReference type="Proteomes" id="UP000095192">
    <property type="component" value="Unassembled WGS sequence"/>
</dbReference>
<evidence type="ECO:0000256" key="2">
    <source>
        <dbReference type="SAM" id="SignalP"/>
    </source>
</evidence>
<evidence type="ECO:0000313" key="4">
    <source>
        <dbReference type="Proteomes" id="UP000095192"/>
    </source>
</evidence>
<name>A0A1D3D8T8_9EIME</name>
<feature type="compositionally biased region" description="Basic and acidic residues" evidence="1">
    <location>
        <begin position="102"/>
        <end position="117"/>
    </location>
</feature>
<keyword evidence="2" id="KW-0732">Signal</keyword>
<gene>
    <name evidence="3" type="ORF">cyc_02440</name>
</gene>
<sequence>MSGAAGRTKGSGVLPQRLLFVATAVDILAVAAASRDCEEAKDGRLRVVLRLLLAPVLRGVRQRTSSWRGSLGEEEDFREGCSLEAARAQKESWKPPRIPRARQTERADRTAAERPERSSAPNHASLRF</sequence>
<dbReference type="EMBL" id="JROU02000264">
    <property type="protein sequence ID" value="OEH79823.1"/>
    <property type="molecule type" value="Genomic_DNA"/>
</dbReference>